<keyword evidence="12 19" id="KW-0472">Membrane</keyword>
<dbReference type="OrthoDB" id="416585at2759"/>
<keyword evidence="5" id="KW-0109">Calcium transport</keyword>
<proteinExistence type="inferred from homology"/>
<gene>
    <name evidence="22" type="primary">20341761</name>
    <name evidence="21" type="ORF">GGTG_01303</name>
</gene>
<evidence type="ECO:0000256" key="9">
    <source>
        <dbReference type="ARBA" id="ARBA00022882"/>
    </source>
</evidence>
<feature type="transmembrane region" description="Helical" evidence="19">
    <location>
        <begin position="1591"/>
        <end position="1614"/>
    </location>
</feature>
<dbReference type="FunCoup" id="J3NJ69">
    <property type="interactions" value="101"/>
</dbReference>
<dbReference type="PROSITE" id="PS50222">
    <property type="entry name" value="EF_HAND_2"/>
    <property type="match status" value="1"/>
</dbReference>
<keyword evidence="9" id="KW-0851">Voltage-gated channel</keyword>
<keyword evidence="11" id="KW-0406">Ion transport</keyword>
<dbReference type="FunFam" id="1.20.120.350:FF:000098">
    <property type="entry name" value="Calcium channel subunit Cch1"/>
    <property type="match status" value="1"/>
</dbReference>
<keyword evidence="10 19" id="KW-1133">Transmembrane helix</keyword>
<reference evidence="23" key="1">
    <citation type="submission" date="2010-07" db="EMBL/GenBank/DDBJ databases">
        <title>The genome sequence of Gaeumannomyces graminis var. tritici strain R3-111a-1.</title>
        <authorList>
            <consortium name="The Broad Institute Genome Sequencing Platform"/>
            <person name="Ma L.-J."/>
            <person name="Dead R."/>
            <person name="Young S."/>
            <person name="Zeng Q."/>
            <person name="Koehrsen M."/>
            <person name="Alvarado L."/>
            <person name="Berlin A."/>
            <person name="Chapman S.B."/>
            <person name="Chen Z."/>
            <person name="Freedman E."/>
            <person name="Gellesch M."/>
            <person name="Goldberg J."/>
            <person name="Griggs A."/>
            <person name="Gujja S."/>
            <person name="Heilman E.R."/>
            <person name="Heiman D."/>
            <person name="Hepburn T."/>
            <person name="Howarth C."/>
            <person name="Jen D."/>
            <person name="Larson L."/>
            <person name="Mehta T."/>
            <person name="Neiman D."/>
            <person name="Pearson M."/>
            <person name="Roberts A."/>
            <person name="Saif S."/>
            <person name="Shea T."/>
            <person name="Shenoy N."/>
            <person name="Sisk P."/>
            <person name="Stolte C."/>
            <person name="Sykes S."/>
            <person name="Walk T."/>
            <person name="White J."/>
            <person name="Yandava C."/>
            <person name="Haas B."/>
            <person name="Nusbaum C."/>
            <person name="Birren B."/>
        </authorList>
    </citation>
    <scope>NUCLEOTIDE SEQUENCE [LARGE SCALE GENOMIC DNA]</scope>
    <source>
        <strain evidence="23">R3-111a-1</strain>
    </source>
</reference>
<dbReference type="RefSeq" id="XP_009217329.1">
    <property type="nucleotide sequence ID" value="XM_009219065.1"/>
</dbReference>
<evidence type="ECO:0000256" key="19">
    <source>
        <dbReference type="SAM" id="Phobius"/>
    </source>
</evidence>
<dbReference type="SUPFAM" id="SSF81324">
    <property type="entry name" value="Voltage-gated potassium channels"/>
    <property type="match status" value="4"/>
</dbReference>
<keyword evidence="6" id="KW-0107">Calcium channel</keyword>
<dbReference type="InterPro" id="IPR005821">
    <property type="entry name" value="Ion_trans_dom"/>
</dbReference>
<feature type="transmembrane region" description="Helical" evidence="19">
    <location>
        <begin position="1307"/>
        <end position="1332"/>
    </location>
</feature>
<dbReference type="EMBL" id="GL385395">
    <property type="protein sequence ID" value="EJT81320.1"/>
    <property type="molecule type" value="Genomic_DNA"/>
</dbReference>
<dbReference type="HOGENOM" id="CLU_000443_0_0_1"/>
<dbReference type="Gene3D" id="1.10.287.70">
    <property type="match status" value="4"/>
</dbReference>
<evidence type="ECO:0000256" key="6">
    <source>
        <dbReference type="ARBA" id="ARBA00022673"/>
    </source>
</evidence>
<feature type="region of interest" description="Disordered" evidence="18">
    <location>
        <begin position="2080"/>
        <end position="2208"/>
    </location>
</feature>
<dbReference type="FunFam" id="1.10.287.70:FF:000118">
    <property type="entry name" value="Calcium channel subunit Cch1"/>
    <property type="match status" value="1"/>
</dbReference>
<dbReference type="Gene3D" id="1.20.120.350">
    <property type="entry name" value="Voltage-gated potassium channels. Chain C"/>
    <property type="match status" value="4"/>
</dbReference>
<keyword evidence="23" id="KW-1185">Reference proteome</keyword>
<evidence type="ECO:0000256" key="7">
    <source>
        <dbReference type="ARBA" id="ARBA00022692"/>
    </source>
</evidence>
<evidence type="ECO:0000256" key="10">
    <source>
        <dbReference type="ARBA" id="ARBA00022989"/>
    </source>
</evidence>
<dbReference type="FunFam" id="1.20.120.350:FF:000079">
    <property type="entry name" value="Calcium channel subunit Cch1"/>
    <property type="match status" value="1"/>
</dbReference>
<keyword evidence="13" id="KW-0325">Glycoprotein</keyword>
<dbReference type="STRING" id="644352.J3NJ69"/>
<feature type="transmembrane region" description="Helical" evidence="19">
    <location>
        <begin position="1771"/>
        <end position="1797"/>
    </location>
</feature>
<feature type="transmembrane region" description="Helical" evidence="19">
    <location>
        <begin position="1559"/>
        <end position="1579"/>
    </location>
</feature>
<comment type="subcellular location">
    <subcellularLocation>
        <location evidence="1">Cell membrane</location>
        <topology evidence="1">Multi-pass membrane protein</topology>
    </subcellularLocation>
</comment>
<accession>J3NJ69</accession>
<dbReference type="Proteomes" id="UP000006039">
    <property type="component" value="Unassembled WGS sequence"/>
</dbReference>
<feature type="compositionally biased region" description="Polar residues" evidence="18">
    <location>
        <begin position="2158"/>
        <end position="2170"/>
    </location>
</feature>
<feature type="transmembrane region" description="Helical" evidence="19">
    <location>
        <begin position="920"/>
        <end position="940"/>
    </location>
</feature>
<feature type="compositionally biased region" description="Basic and acidic residues" evidence="18">
    <location>
        <begin position="161"/>
        <end position="171"/>
    </location>
</feature>
<keyword evidence="14" id="KW-0407">Ion channel</keyword>
<dbReference type="PANTHER" id="PTHR45628">
    <property type="entry name" value="VOLTAGE-DEPENDENT CALCIUM CHANNEL TYPE A SUBUNIT ALPHA-1"/>
    <property type="match status" value="1"/>
</dbReference>
<feature type="transmembrane region" description="Helical" evidence="19">
    <location>
        <begin position="795"/>
        <end position="816"/>
    </location>
</feature>
<feature type="compositionally biased region" description="Polar residues" evidence="18">
    <location>
        <begin position="289"/>
        <end position="302"/>
    </location>
</feature>
<keyword evidence="2" id="KW-0813">Transport</keyword>
<feature type="transmembrane region" description="Helical" evidence="19">
    <location>
        <begin position="1001"/>
        <end position="1022"/>
    </location>
</feature>
<dbReference type="GO" id="GO:0005891">
    <property type="term" value="C:voltage-gated calcium channel complex"/>
    <property type="evidence" value="ECO:0007669"/>
    <property type="project" value="TreeGrafter"/>
</dbReference>
<dbReference type="GO" id="GO:0098703">
    <property type="term" value="P:calcium ion import across plasma membrane"/>
    <property type="evidence" value="ECO:0007669"/>
    <property type="project" value="TreeGrafter"/>
</dbReference>
<feature type="transmembrane region" description="Helical" evidence="19">
    <location>
        <begin position="379"/>
        <end position="400"/>
    </location>
</feature>
<comment type="function">
    <text evidence="15">Voltage-gated, high-affinity calcium channel that functions together with MID1 to mediate calcium entry into cells. Required during conditions of environmental stress.</text>
</comment>
<evidence type="ECO:0000256" key="5">
    <source>
        <dbReference type="ARBA" id="ARBA00022568"/>
    </source>
</evidence>
<evidence type="ECO:0000256" key="8">
    <source>
        <dbReference type="ARBA" id="ARBA00022837"/>
    </source>
</evidence>
<keyword evidence="3" id="KW-1003">Cell membrane</keyword>
<feature type="region of interest" description="Disordered" evidence="18">
    <location>
        <begin position="161"/>
        <end position="254"/>
    </location>
</feature>
<dbReference type="FunFam" id="1.10.287.70:FF:000093">
    <property type="entry name" value="Calcium channel subunit Cch1"/>
    <property type="match status" value="1"/>
</dbReference>
<dbReference type="eggNOG" id="KOG2301">
    <property type="taxonomic scope" value="Eukaryota"/>
</dbReference>
<keyword evidence="8" id="KW-0106">Calcium</keyword>
<evidence type="ECO:0000256" key="1">
    <source>
        <dbReference type="ARBA" id="ARBA00004651"/>
    </source>
</evidence>
<evidence type="ECO:0000256" key="17">
    <source>
        <dbReference type="ARBA" id="ARBA00067459"/>
    </source>
</evidence>
<feature type="transmembrane region" description="Helical" evidence="19">
    <location>
        <begin position="1265"/>
        <end position="1287"/>
    </location>
</feature>
<dbReference type="InterPro" id="IPR027359">
    <property type="entry name" value="Volt_channel_dom_sf"/>
</dbReference>
<evidence type="ECO:0000256" key="15">
    <source>
        <dbReference type="ARBA" id="ARBA00057587"/>
    </source>
</evidence>
<evidence type="ECO:0000256" key="11">
    <source>
        <dbReference type="ARBA" id="ARBA00023065"/>
    </source>
</evidence>
<dbReference type="GO" id="GO:0005509">
    <property type="term" value="F:calcium ion binding"/>
    <property type="evidence" value="ECO:0007669"/>
    <property type="project" value="InterPro"/>
</dbReference>
<reference evidence="22" key="5">
    <citation type="submission" date="2018-04" db="UniProtKB">
        <authorList>
            <consortium name="EnsemblFungi"/>
        </authorList>
    </citation>
    <scope>IDENTIFICATION</scope>
    <source>
        <strain evidence="22">R3-111a-1</strain>
    </source>
</reference>
<evidence type="ECO:0000256" key="14">
    <source>
        <dbReference type="ARBA" id="ARBA00023303"/>
    </source>
</evidence>
<dbReference type="PANTHER" id="PTHR45628:SF7">
    <property type="entry name" value="VOLTAGE-DEPENDENT CALCIUM CHANNEL TYPE A SUBUNIT ALPHA-1"/>
    <property type="match status" value="1"/>
</dbReference>
<name>J3NJ69_GAET3</name>
<evidence type="ECO:0000313" key="22">
    <source>
        <dbReference type="EnsemblFungi" id="EJT81320"/>
    </source>
</evidence>
<feature type="compositionally biased region" description="Gly residues" evidence="18">
    <location>
        <begin position="2198"/>
        <end position="2208"/>
    </location>
</feature>
<evidence type="ECO:0000256" key="4">
    <source>
        <dbReference type="ARBA" id="ARBA00022553"/>
    </source>
</evidence>
<feature type="region of interest" description="Disordered" evidence="18">
    <location>
        <begin position="273"/>
        <end position="302"/>
    </location>
</feature>
<dbReference type="GO" id="GO:0008331">
    <property type="term" value="F:high voltage-gated calcium channel activity"/>
    <property type="evidence" value="ECO:0007669"/>
    <property type="project" value="TreeGrafter"/>
</dbReference>
<feature type="transmembrane region" description="Helical" evidence="19">
    <location>
        <begin position="1223"/>
        <end position="1245"/>
    </location>
</feature>
<sequence>MADPSRYTPQPPYYQAQGPENPQEPEDPAPRTRQSIALENMPRPPDFGAYDMSGYGDSNGSRMGSGMAQQQQYGNQGFRAASAPAPAPASPPMLSTSWGNNLDVPRDDPASAHSPIDPLALQFALPPEINQRRSPSLQPEHRASSAVYAPPAMYYEEQPHHVHTDSVDSDRAPLAPNAQPISGNLATPMADGHPRTSFQTVNDADATPSRSRDTRMLGFDLEPGYSGSSSQHHSFGNSLTPEGPRSRSNSTVGALSRTASIVRAMSQRVVNISGEGELIEQQNRRSRSRSPGTDQRNSSPMMATDTAYHSQLYPTPLEKQQSVPEVAEAHPANRFQEPPRRTGPMPNPLKGKSLGIFGPNNPIRTILCDILVLPWTEPIILLLIVLQAVLLAVESAPSVFDQPRPGRFGTPIDWAILGLFIVFTFEVIARIVVSGFVLNAAEYSTIDRKRGVKVAMTQRYKQIFQPQRQKSVRRATVPEHYGPSTFARSITIMQGQMVPETIEEQQRMQLARRAFLRHGFNRLDFVAVVSFWISFLLALFGKEKELHLYVFKMLSCLRIVRLLAITKGNAIILRSLKKAAPLLVRVSFLICFFWLLFAIIGVQSFKSSFKRTCVWLDPAQPGNESLSWNSENQFCGGYLDPNKTGEDTSALPWDRLIDPDDLTAREQGAAKFAKGFICPRGSICLEQQNPNNSTVHFDNILNSLEMVFVIMSANTWSNLMYRTTDTDYLPAALFFIAGILIMMLWMTNLLIAVITSSFQIIREESKASAFAADQETFNPVQGDDPLKRQSTLQRIYAKTSLVWVLIIAFDLLAQAWRSARSSDARLTFINRTEVVVTILLAVEMVIRFAADWRHFHRRARNLVDLLLAVVTTVMLAPPIQESGQVYEWLTVFQILRVYRVVMAIPVTSKLIRLVLGNATGIANLMVFVFLITFLMSIFASQLFRGLLPAKAGDKDIKVTFANLYNCFQGMYQVLTSEDWTDQLYNITGATAGFGTAWMAGIFFVGWFILSYFILINMFIAVIQENFDVSEDQKRLEQVKAFLQRRELGSSSNLSFSKLFTFGRQRKRDPLDYGPAMMEMLLKEAVVKDFLDDDAIDPLQRAPTFHTPNARGPANGPIIQAGRLGTVWAKVTSVFSSKDPNPFYSNVRFDGPNENLDARQMAHQAVSAATARRKAQREYLGRHPTYNNSLYIFTPKNPIRRLCQRLVGPGRGIERIDGVEPNKYAWYIFSAIVYAIIVTMVVLACITTPLYQKEYRERKDFSLRNWFVWTDLGFAAFFAAEAVIKVIADGFFFTPNAYFRSSWGAIDGVVLVTLWINVVTLLANQGTVSRAIGAFKALRALRLLNVSDRARDTFHSLIIVQGWKIISAAFVSLSLLIPFAIYGLNLFHGRMMQCNDGDGAPLLDDCFGEYNSTPFNNDWPMLAPRVAKNPSFSFDDFGSSLFILYQIVSQEGWTDVSYAAQSVTQRGAQPEWGNRPGNGMFFIIFNLLATVFVLTLFISVFMRNYTEQTGVAFLTAEQRAWLELRKILRQISPSKTSYDESRNKFKQWCHKRAIEKRGKWYTAITVILVMHLILLLVQYYEEPKWWEMTRDYIFLFFTVIYLANVCVRVVGLGWARFRRSSWDLFSLVAVTGTLLTTIFYLADMEQEVVIQLHKSFLVAIVLLLIPRNDALDQLFKTAAASLTTIGNLLATWFVFYIMFAIAMTQAFSLTRFGTNETNNLNYRTVPKALLLLFRFSAGEAWNTIMEDYAALEAPFCVDDPNNFFLSDCGSTAWARVLFIAWNIISMYIFVNLFVSLIYESFSYVYQRSSGLDVVDRDEIRRFKEAWRSVDPQGTGFISKEAFPRLLGELSGVFEMRIYDAEDSVGQILDDVRSDKPPDNRHSSIVSQSAFTGTGIDLQRLNERLARIDVDKVRERRRRYNLFFEEIMVLADPDKGIAFGTVLMILAHYNIISDSKSLKLEEFLRRRARLQRVEEEVRRRVVQGFFDTLFWTRRFRRHMERKRSARMTNIPQLDVPEILVDNEDDLAGGGTPLTPTSPFPAHNRAQSSFLSADNARNAMMSQHHHRSWSGVSGDVATWNQEQQYGGHPLGQPTSTGGRLGGQSISPGGWDDGSSSHRYNHSAFSFELQDPMGSGSGGGGGASGGGGGGGGGTGSQPGSGPNSRRGSVISPSQARELLDDSVWVESIRKSATVRRSDWAGRGSGGAGGSGF</sequence>
<reference evidence="22" key="4">
    <citation type="journal article" date="2015" name="G3 (Bethesda)">
        <title>Genome sequences of three phytopathogenic species of the Magnaporthaceae family of fungi.</title>
        <authorList>
            <person name="Okagaki L.H."/>
            <person name="Nunes C.C."/>
            <person name="Sailsbery J."/>
            <person name="Clay B."/>
            <person name="Brown D."/>
            <person name="John T."/>
            <person name="Oh Y."/>
            <person name="Young N."/>
            <person name="Fitzgerald M."/>
            <person name="Haas B.J."/>
            <person name="Zeng Q."/>
            <person name="Young S."/>
            <person name="Adiconis X."/>
            <person name="Fan L."/>
            <person name="Levin J.Z."/>
            <person name="Mitchell T.K."/>
            <person name="Okubara P.A."/>
            <person name="Farman M.L."/>
            <person name="Kohn L.M."/>
            <person name="Birren B."/>
            <person name="Ma L.-J."/>
            <person name="Dean R.A."/>
        </authorList>
    </citation>
    <scope>NUCLEOTIDE SEQUENCE</scope>
    <source>
        <strain evidence="22">R3-111a-1</strain>
    </source>
</reference>
<keyword evidence="7 19" id="KW-0812">Transmembrane</keyword>
<evidence type="ECO:0000256" key="16">
    <source>
        <dbReference type="ARBA" id="ARBA00061395"/>
    </source>
</evidence>
<feature type="region of interest" description="Disordered" evidence="18">
    <location>
        <begin position="319"/>
        <end position="346"/>
    </location>
</feature>
<feature type="domain" description="EF-hand" evidence="20">
    <location>
        <begin position="1816"/>
        <end position="1851"/>
    </location>
</feature>
<comment type="similarity">
    <text evidence="16">Belongs to the calcium channel alpha-1 subunit (TC 1.A.1.11) family.</text>
</comment>
<feature type="region of interest" description="Disordered" evidence="18">
    <location>
        <begin position="2023"/>
        <end position="2042"/>
    </location>
</feature>
<feature type="transmembrane region" description="Helical" evidence="19">
    <location>
        <begin position="1353"/>
        <end position="1381"/>
    </location>
</feature>
<feature type="transmembrane region" description="Helical" evidence="19">
    <location>
        <begin position="522"/>
        <end position="540"/>
    </location>
</feature>
<feature type="region of interest" description="Disordered" evidence="18">
    <location>
        <begin position="1"/>
        <end position="114"/>
    </location>
</feature>
<feature type="compositionally biased region" description="Polar residues" evidence="18">
    <location>
        <begin position="56"/>
        <end position="75"/>
    </location>
</feature>
<feature type="transmembrane region" description="Helical" evidence="19">
    <location>
        <begin position="862"/>
        <end position="879"/>
    </location>
</feature>
<feature type="transmembrane region" description="Helical" evidence="19">
    <location>
        <begin position="1677"/>
        <end position="1701"/>
    </location>
</feature>
<organism evidence="21">
    <name type="scientific">Gaeumannomyces tritici (strain R3-111a-1)</name>
    <name type="common">Wheat and barley take-all root rot fungus</name>
    <name type="synonym">Gaeumannomyces graminis var. tritici</name>
    <dbReference type="NCBI Taxonomy" id="644352"/>
    <lineage>
        <taxon>Eukaryota</taxon>
        <taxon>Fungi</taxon>
        <taxon>Dikarya</taxon>
        <taxon>Ascomycota</taxon>
        <taxon>Pezizomycotina</taxon>
        <taxon>Sordariomycetes</taxon>
        <taxon>Sordariomycetidae</taxon>
        <taxon>Magnaporthales</taxon>
        <taxon>Magnaporthaceae</taxon>
        <taxon>Gaeumannomyces</taxon>
    </lineage>
</organism>
<evidence type="ECO:0000256" key="2">
    <source>
        <dbReference type="ARBA" id="ARBA00022448"/>
    </source>
</evidence>
<dbReference type="Pfam" id="PF00520">
    <property type="entry name" value="Ion_trans"/>
    <property type="match status" value="4"/>
</dbReference>
<dbReference type="InterPro" id="IPR050599">
    <property type="entry name" value="VDCC_alpha-1_subunit"/>
</dbReference>
<evidence type="ECO:0000313" key="23">
    <source>
        <dbReference type="Proteomes" id="UP000006039"/>
    </source>
</evidence>
<feature type="transmembrane region" description="Helical" evidence="19">
    <location>
        <begin position="412"/>
        <end position="441"/>
    </location>
</feature>
<reference evidence="21" key="2">
    <citation type="submission" date="2010-07" db="EMBL/GenBank/DDBJ databases">
        <authorList>
            <consortium name="The Broad Institute Genome Sequencing Platform"/>
            <consortium name="Broad Institute Genome Sequencing Center for Infectious Disease"/>
            <person name="Ma L.-J."/>
            <person name="Dead R."/>
            <person name="Young S."/>
            <person name="Zeng Q."/>
            <person name="Koehrsen M."/>
            <person name="Alvarado L."/>
            <person name="Berlin A."/>
            <person name="Chapman S.B."/>
            <person name="Chen Z."/>
            <person name="Freedman E."/>
            <person name="Gellesch M."/>
            <person name="Goldberg J."/>
            <person name="Griggs A."/>
            <person name="Gujja S."/>
            <person name="Heilman E.R."/>
            <person name="Heiman D."/>
            <person name="Hepburn T."/>
            <person name="Howarth C."/>
            <person name="Jen D."/>
            <person name="Larson L."/>
            <person name="Mehta T."/>
            <person name="Neiman D."/>
            <person name="Pearson M."/>
            <person name="Roberts A."/>
            <person name="Saif S."/>
            <person name="Shea T."/>
            <person name="Shenoy N."/>
            <person name="Sisk P."/>
            <person name="Stolte C."/>
            <person name="Sykes S."/>
            <person name="Walk T."/>
            <person name="White J."/>
            <person name="Yandava C."/>
            <person name="Haas B."/>
            <person name="Nusbaum C."/>
            <person name="Birren B."/>
        </authorList>
    </citation>
    <scope>NUCLEOTIDE SEQUENCE</scope>
    <source>
        <strain evidence="21">R3-111a-1</strain>
    </source>
</reference>
<feature type="transmembrane region" description="Helical" evidence="19">
    <location>
        <begin position="586"/>
        <end position="605"/>
    </location>
</feature>
<keyword evidence="4" id="KW-0597">Phosphoprotein</keyword>
<dbReference type="VEuPathDB" id="FungiDB:GGTG_01303"/>
<dbReference type="FunFam" id="1.20.120.350:FF:000063">
    <property type="entry name" value="Calcium channel subunit Cch1"/>
    <property type="match status" value="1"/>
</dbReference>
<evidence type="ECO:0000256" key="13">
    <source>
        <dbReference type="ARBA" id="ARBA00023180"/>
    </source>
</evidence>
<evidence type="ECO:0000256" key="3">
    <source>
        <dbReference type="ARBA" id="ARBA00022475"/>
    </source>
</evidence>
<feature type="transmembrane region" description="Helical" evidence="19">
    <location>
        <begin position="728"/>
        <end position="754"/>
    </location>
</feature>
<feature type="transmembrane region" description="Helical" evidence="19">
    <location>
        <begin position="1647"/>
        <end position="1665"/>
    </location>
</feature>
<feature type="compositionally biased region" description="Gly residues" evidence="18">
    <location>
        <begin position="2131"/>
        <end position="2154"/>
    </location>
</feature>
<feature type="transmembrane region" description="Helical" evidence="19">
    <location>
        <begin position="1621"/>
        <end position="1641"/>
    </location>
</feature>
<evidence type="ECO:0000256" key="12">
    <source>
        <dbReference type="ARBA" id="ARBA00023136"/>
    </source>
</evidence>
<dbReference type="InterPro" id="IPR002048">
    <property type="entry name" value="EF_hand_dom"/>
</dbReference>
<feature type="transmembrane region" description="Helical" evidence="19">
    <location>
        <begin position="1479"/>
        <end position="1500"/>
    </location>
</feature>
<feature type="compositionally biased region" description="Polar residues" evidence="18">
    <location>
        <begin position="226"/>
        <end position="254"/>
    </location>
</feature>
<dbReference type="GeneID" id="20341761"/>
<protein>
    <recommendedName>
        <fullName evidence="17">Calcium-channel protein CCH1</fullName>
    </recommendedName>
</protein>
<evidence type="ECO:0000313" key="21">
    <source>
        <dbReference type="EMBL" id="EJT81320.1"/>
    </source>
</evidence>
<feature type="transmembrane region" description="Helical" evidence="19">
    <location>
        <begin position="828"/>
        <end position="850"/>
    </location>
</feature>
<evidence type="ECO:0000259" key="20">
    <source>
        <dbReference type="PROSITE" id="PS50222"/>
    </source>
</evidence>
<evidence type="ECO:0000256" key="18">
    <source>
        <dbReference type="SAM" id="MobiDB-lite"/>
    </source>
</evidence>
<dbReference type="EnsemblFungi" id="EJT81320">
    <property type="protein sequence ID" value="EJT81320"/>
    <property type="gene ID" value="GGTG_01303"/>
</dbReference>
<reference evidence="21" key="3">
    <citation type="submission" date="2010-09" db="EMBL/GenBank/DDBJ databases">
        <title>Annotation of Gaeumannomyces graminis var. tritici R3-111a-1.</title>
        <authorList>
            <consortium name="The Broad Institute Genome Sequencing Platform"/>
            <person name="Ma L.-J."/>
            <person name="Dead R."/>
            <person name="Young S.K."/>
            <person name="Zeng Q."/>
            <person name="Gargeya S."/>
            <person name="Fitzgerald M."/>
            <person name="Haas B."/>
            <person name="Abouelleil A."/>
            <person name="Alvarado L."/>
            <person name="Arachchi H.M."/>
            <person name="Berlin A."/>
            <person name="Brown A."/>
            <person name="Chapman S.B."/>
            <person name="Chen Z."/>
            <person name="Dunbar C."/>
            <person name="Freedman E."/>
            <person name="Gearin G."/>
            <person name="Gellesch M."/>
            <person name="Goldberg J."/>
            <person name="Griggs A."/>
            <person name="Gujja S."/>
            <person name="Heiman D."/>
            <person name="Howarth C."/>
            <person name="Larson L."/>
            <person name="Lui A."/>
            <person name="MacDonald P.J.P."/>
            <person name="Mehta T."/>
            <person name="Montmayeur A."/>
            <person name="Murphy C."/>
            <person name="Neiman D."/>
            <person name="Pearson M."/>
            <person name="Priest M."/>
            <person name="Roberts A."/>
            <person name="Saif S."/>
            <person name="Shea T."/>
            <person name="Shenoy N."/>
            <person name="Sisk P."/>
            <person name="Stolte C."/>
            <person name="Sykes S."/>
            <person name="Yandava C."/>
            <person name="Wortman J."/>
            <person name="Nusbaum C."/>
            <person name="Birren B."/>
        </authorList>
    </citation>
    <scope>NUCLEOTIDE SEQUENCE</scope>
    <source>
        <strain evidence="21">R3-111a-1</strain>
    </source>
</reference>